<keyword evidence="3" id="KW-1185">Reference proteome</keyword>
<dbReference type="InterPro" id="IPR019410">
    <property type="entry name" value="Methyltransf_16"/>
</dbReference>
<dbReference type="OrthoDB" id="433955at2759"/>
<dbReference type="InterPro" id="IPR029063">
    <property type="entry name" value="SAM-dependent_MTases_sf"/>
</dbReference>
<reference evidence="2 3" key="1">
    <citation type="journal article" date="2016" name="Mol. Biol. Evol.">
        <title>Comparative Genomics of Early-Diverging Mushroom-Forming Fungi Provides Insights into the Origins of Lignocellulose Decay Capabilities.</title>
        <authorList>
            <person name="Nagy L.G."/>
            <person name="Riley R."/>
            <person name="Tritt A."/>
            <person name="Adam C."/>
            <person name="Daum C."/>
            <person name="Floudas D."/>
            <person name="Sun H."/>
            <person name="Yadav J.S."/>
            <person name="Pangilinan J."/>
            <person name="Larsson K.H."/>
            <person name="Matsuura K."/>
            <person name="Barry K."/>
            <person name="Labutti K."/>
            <person name="Kuo R."/>
            <person name="Ohm R.A."/>
            <person name="Bhattacharya S.S."/>
            <person name="Shirouzu T."/>
            <person name="Yoshinaga Y."/>
            <person name="Martin F.M."/>
            <person name="Grigoriev I.V."/>
            <person name="Hibbett D.S."/>
        </authorList>
    </citation>
    <scope>NUCLEOTIDE SEQUENCE [LARGE SCALE GENOMIC DNA]</scope>
    <source>
        <strain evidence="2 3">TUFC12733</strain>
    </source>
</reference>
<organism evidence="2 3">
    <name type="scientific">Calocera viscosa (strain TUFC12733)</name>
    <dbReference type="NCBI Taxonomy" id="1330018"/>
    <lineage>
        <taxon>Eukaryota</taxon>
        <taxon>Fungi</taxon>
        <taxon>Dikarya</taxon>
        <taxon>Basidiomycota</taxon>
        <taxon>Agaricomycotina</taxon>
        <taxon>Dacrymycetes</taxon>
        <taxon>Dacrymycetales</taxon>
        <taxon>Dacrymycetaceae</taxon>
        <taxon>Calocera</taxon>
    </lineage>
</organism>
<feature type="region of interest" description="Disordered" evidence="1">
    <location>
        <begin position="1"/>
        <end position="20"/>
    </location>
</feature>
<dbReference type="Gene3D" id="3.40.50.150">
    <property type="entry name" value="Vaccinia Virus protein VP39"/>
    <property type="match status" value="1"/>
</dbReference>
<dbReference type="GO" id="GO:0008757">
    <property type="term" value="F:S-adenosylmethionine-dependent methyltransferase activity"/>
    <property type="evidence" value="ECO:0007669"/>
    <property type="project" value="UniProtKB-ARBA"/>
</dbReference>
<evidence type="ECO:0000256" key="1">
    <source>
        <dbReference type="SAM" id="MobiDB-lite"/>
    </source>
</evidence>
<evidence type="ECO:0008006" key="4">
    <source>
        <dbReference type="Google" id="ProtNLM"/>
    </source>
</evidence>
<sequence>MATAALTLSSPSASLPPLKRLPTYSPALLALSVRALAQLYHPSSTSSAPSKFVDSGYSSAPNPVGKLSSSSSASPDSEEEADEEWERVRADKFERDYAMRWLLGLISRGEEWVASSEEEGVREDKERLLEDAAALLAACSRTSEAGTLRREYTFPVGPGSGRESVHISTRDESYSGDDHTAVGVQTWASSTILAELFARSPGDFGFPFGDSQAAAATGEEYSMARPCRILELGAGTGVLSLLLSALATAHNPGKVPTEIVASDYHPTVLANLASNLLSNFPTQPPWVTLACDRLDWGSLAPSATSATTDAGALDPPFDAHFDIIVGADIIYEPHHCTLIYNAVRALLAPGGVFHLIMPQRVTHEVETAMARDMFREAGAQQGGEKTRKLAVTRYDETERWAGKGRADEIRYMIWRMEWV</sequence>
<gene>
    <name evidence="2" type="ORF">CALVIDRAFT_534446</name>
</gene>
<dbReference type="Proteomes" id="UP000076738">
    <property type="component" value="Unassembled WGS sequence"/>
</dbReference>
<proteinExistence type="predicted"/>
<dbReference type="SUPFAM" id="SSF53335">
    <property type="entry name" value="S-adenosyl-L-methionine-dependent methyltransferases"/>
    <property type="match status" value="1"/>
</dbReference>
<dbReference type="Pfam" id="PF10294">
    <property type="entry name" value="Methyltransf_16"/>
    <property type="match status" value="1"/>
</dbReference>
<dbReference type="PANTHER" id="PTHR14614">
    <property type="entry name" value="HEPATOCELLULAR CARCINOMA-ASSOCIATED ANTIGEN"/>
    <property type="match status" value="1"/>
</dbReference>
<dbReference type="STRING" id="1330018.A0A167Q620"/>
<protein>
    <recommendedName>
        <fullName evidence="4">S-adenosyl-L-methionine-dependent methyltransferase</fullName>
    </recommendedName>
</protein>
<feature type="compositionally biased region" description="Low complexity" evidence="1">
    <location>
        <begin position="1"/>
        <end position="18"/>
    </location>
</feature>
<accession>A0A167Q620</accession>
<evidence type="ECO:0000313" key="3">
    <source>
        <dbReference type="Proteomes" id="UP000076738"/>
    </source>
</evidence>
<dbReference type="PANTHER" id="PTHR14614:SF147">
    <property type="entry name" value="S-ADENOSYLMETHIONINE-DEPENDENT METHYLTRANSFERASE OF THE SEVEN BETA-STRAND FAMILY"/>
    <property type="match status" value="1"/>
</dbReference>
<feature type="region of interest" description="Disordered" evidence="1">
    <location>
        <begin position="43"/>
        <end position="85"/>
    </location>
</feature>
<evidence type="ECO:0000313" key="2">
    <source>
        <dbReference type="EMBL" id="KZO99449.1"/>
    </source>
</evidence>
<dbReference type="EMBL" id="KV417272">
    <property type="protein sequence ID" value="KZO99449.1"/>
    <property type="molecule type" value="Genomic_DNA"/>
</dbReference>
<feature type="compositionally biased region" description="Acidic residues" evidence="1">
    <location>
        <begin position="76"/>
        <end position="85"/>
    </location>
</feature>
<name>A0A167Q620_CALVF</name>
<dbReference type="AlphaFoldDB" id="A0A167Q620"/>